<evidence type="ECO:0000256" key="2">
    <source>
        <dbReference type="SAM" id="SignalP"/>
    </source>
</evidence>
<sequence length="192" mass="20510">MTRKALLAAALLLAPVAAQAATRIYSYDSVTPITQKMTEGGLTFVFEKSLFSTRVTKLVETHDIGSAEVKPVSDAVLGRGGLAAVLGPAPERDLYEITDQNDGKALKRALCHTERAFLAFGPIRNGENLRVHAVAFDPETGKGRLCVTLDYAFHGQWALPVAPMAQPDRSDPYNDAPNNTLAGGPVITGTPH</sequence>
<reference evidence="3" key="1">
    <citation type="submission" date="2021-04" db="EMBL/GenBank/DDBJ databases">
        <title>The complete genome sequence of Caulobacter sp. S6.</title>
        <authorList>
            <person name="Tang Y."/>
            <person name="Ouyang W."/>
            <person name="Liu Q."/>
            <person name="Huang B."/>
            <person name="Guo Z."/>
            <person name="Lei P."/>
        </authorList>
    </citation>
    <scope>NUCLEOTIDE SEQUENCE</scope>
    <source>
        <strain evidence="3">S6</strain>
    </source>
</reference>
<keyword evidence="4" id="KW-1185">Reference proteome</keyword>
<organism evidence="3 4">
    <name type="scientific">Phenylobacterium montanum</name>
    <dbReference type="NCBI Taxonomy" id="2823693"/>
    <lineage>
        <taxon>Bacteria</taxon>
        <taxon>Pseudomonadati</taxon>
        <taxon>Pseudomonadota</taxon>
        <taxon>Alphaproteobacteria</taxon>
        <taxon>Caulobacterales</taxon>
        <taxon>Caulobacteraceae</taxon>
        <taxon>Phenylobacterium</taxon>
    </lineage>
</organism>
<name>A0A975FW45_9CAUL</name>
<keyword evidence="2" id="KW-0732">Signal</keyword>
<accession>A0A975FW45</accession>
<dbReference type="Proteomes" id="UP000676409">
    <property type="component" value="Chromosome"/>
</dbReference>
<gene>
    <name evidence="3" type="ORF">KCG34_13040</name>
</gene>
<dbReference type="AlphaFoldDB" id="A0A975FW45"/>
<evidence type="ECO:0000313" key="4">
    <source>
        <dbReference type="Proteomes" id="UP000676409"/>
    </source>
</evidence>
<evidence type="ECO:0000256" key="1">
    <source>
        <dbReference type="SAM" id="MobiDB-lite"/>
    </source>
</evidence>
<protein>
    <recommendedName>
        <fullName evidence="5">DUF4426 domain-containing protein</fullName>
    </recommendedName>
</protein>
<proteinExistence type="predicted"/>
<evidence type="ECO:0008006" key="5">
    <source>
        <dbReference type="Google" id="ProtNLM"/>
    </source>
</evidence>
<dbReference type="RefSeq" id="WP_211936084.1">
    <property type="nucleotide sequence ID" value="NZ_CP073078.1"/>
</dbReference>
<feature type="chain" id="PRO_5036800455" description="DUF4426 domain-containing protein" evidence="2">
    <location>
        <begin position="21"/>
        <end position="192"/>
    </location>
</feature>
<dbReference type="KEGG" id="caul:KCG34_13040"/>
<feature type="region of interest" description="Disordered" evidence="1">
    <location>
        <begin position="166"/>
        <end position="192"/>
    </location>
</feature>
<dbReference type="EMBL" id="CP073078">
    <property type="protein sequence ID" value="QUD86032.1"/>
    <property type="molecule type" value="Genomic_DNA"/>
</dbReference>
<evidence type="ECO:0000313" key="3">
    <source>
        <dbReference type="EMBL" id="QUD86032.1"/>
    </source>
</evidence>
<feature type="signal peptide" evidence="2">
    <location>
        <begin position="1"/>
        <end position="20"/>
    </location>
</feature>